<reference evidence="17" key="1">
    <citation type="journal article" date="2012" name="PLoS Negl. Trop. Dis.">
        <title>A systematically improved high quality genome and transcriptome of the human blood fluke Schistosoma mansoni.</title>
        <authorList>
            <person name="Protasio A.V."/>
            <person name="Tsai I.J."/>
            <person name="Babbage A."/>
            <person name="Nichol S."/>
            <person name="Hunt M."/>
            <person name="Aslett M.A."/>
            <person name="De Silva N."/>
            <person name="Velarde G.S."/>
            <person name="Anderson T.J."/>
            <person name="Clark R.C."/>
            <person name="Davidson C."/>
            <person name="Dillon G.P."/>
            <person name="Holroyd N.E."/>
            <person name="LoVerde P.T."/>
            <person name="Lloyd C."/>
            <person name="McQuillan J."/>
            <person name="Oliveira G."/>
            <person name="Otto T.D."/>
            <person name="Parker-Manuel S.J."/>
            <person name="Quail M.A."/>
            <person name="Wilson R.A."/>
            <person name="Zerlotini A."/>
            <person name="Dunne D.W."/>
            <person name="Berriman M."/>
        </authorList>
    </citation>
    <scope>NUCLEOTIDE SEQUENCE [LARGE SCALE GENOMIC DNA]</scope>
    <source>
        <strain evidence="17">Puerto Rican</strain>
    </source>
</reference>
<dbReference type="Pfam" id="PF00156">
    <property type="entry name" value="Pribosyltran"/>
    <property type="match status" value="1"/>
</dbReference>
<feature type="binding site" evidence="15">
    <location>
        <position position="354"/>
    </location>
    <ligand>
        <name>substrate</name>
    </ligand>
</feature>
<evidence type="ECO:0000256" key="8">
    <source>
        <dbReference type="ARBA" id="ARBA00022676"/>
    </source>
</evidence>
<keyword evidence="12" id="KW-0456">Lyase</keyword>
<evidence type="ECO:0000256" key="7">
    <source>
        <dbReference type="ARBA" id="ARBA00015047"/>
    </source>
</evidence>
<dbReference type="InterPro" id="IPR013785">
    <property type="entry name" value="Aldolase_TIM"/>
</dbReference>
<dbReference type="EC" id="4.1.1.23" evidence="6"/>
<evidence type="ECO:0000313" key="17">
    <source>
        <dbReference type="Proteomes" id="UP000008854"/>
    </source>
</evidence>
<keyword evidence="10" id="KW-0210">Decarboxylase</keyword>
<accession>A0A3Q0KFS1</accession>
<keyword evidence="17" id="KW-1185">Reference proteome</keyword>
<dbReference type="CDD" id="cd04725">
    <property type="entry name" value="OMP_decarboxylase_like"/>
    <property type="match status" value="1"/>
</dbReference>
<feature type="binding site" evidence="15">
    <location>
        <position position="442"/>
    </location>
    <ligand>
        <name>substrate</name>
    </ligand>
</feature>
<evidence type="ECO:0000259" key="16">
    <source>
        <dbReference type="SMART" id="SM00934"/>
    </source>
</evidence>
<feature type="active site" description="For OMPdecase activity" evidence="14">
    <location>
        <position position="292"/>
    </location>
</feature>
<evidence type="ECO:0000313" key="18">
    <source>
        <dbReference type="WBParaSite" id="Smp_050540.1"/>
    </source>
</evidence>
<comment type="similarity">
    <text evidence="4">In the C-terminal section; belongs to the OMP decarboxylase family.</text>
</comment>
<feature type="binding site" evidence="15">
    <location>
        <position position="254"/>
    </location>
    <ligand>
        <name>substrate</name>
    </ligand>
</feature>
<dbReference type="InterPro" id="IPR011060">
    <property type="entry name" value="RibuloseP-bd_barrel"/>
</dbReference>
<evidence type="ECO:0000256" key="9">
    <source>
        <dbReference type="ARBA" id="ARBA00022679"/>
    </source>
</evidence>
<feature type="binding site" evidence="15">
    <location>
        <position position="441"/>
    </location>
    <ligand>
        <name>substrate</name>
    </ligand>
</feature>
<keyword evidence="11" id="KW-0665">Pyrimidine biosynthesis</keyword>
<dbReference type="GO" id="GO:0006207">
    <property type="term" value="P:'de novo' pyrimidine nucleobase biosynthetic process"/>
    <property type="evidence" value="ECO:0007669"/>
    <property type="project" value="InterPro"/>
</dbReference>
<dbReference type="PANTHER" id="PTHR19278">
    <property type="entry name" value="OROTATE PHOSPHORIBOSYLTRANSFERASE"/>
    <property type="match status" value="1"/>
</dbReference>
<reference evidence="18" key="2">
    <citation type="submission" date="2018-12" db="UniProtKB">
        <authorList>
            <consortium name="WormBaseParasite"/>
        </authorList>
    </citation>
    <scope>IDENTIFICATION</scope>
    <source>
        <strain evidence="18">Puerto Rican</strain>
    </source>
</reference>
<dbReference type="CDD" id="cd06223">
    <property type="entry name" value="PRTases_typeI"/>
    <property type="match status" value="1"/>
</dbReference>
<dbReference type="SMART" id="SM00934">
    <property type="entry name" value="OMPdecase"/>
    <property type="match status" value="1"/>
</dbReference>
<dbReference type="SUPFAM" id="SSF51366">
    <property type="entry name" value="Ribulose-phoshate binding barrel"/>
    <property type="match status" value="1"/>
</dbReference>
<feature type="binding site" evidence="15">
    <location>
        <position position="416"/>
    </location>
    <ligand>
        <name>substrate</name>
    </ligand>
</feature>
<protein>
    <recommendedName>
        <fullName evidence="7">Uridine 5'-monophosphate synthase</fullName>
        <ecNumber evidence="5">2.4.2.10</ecNumber>
        <ecNumber evidence="6">4.1.1.23</ecNumber>
    </recommendedName>
</protein>
<evidence type="ECO:0000256" key="14">
    <source>
        <dbReference type="PIRSR" id="PIRSR614732-1"/>
    </source>
</evidence>
<dbReference type="HAMAP" id="MF_01208">
    <property type="entry name" value="PyrE"/>
    <property type="match status" value="1"/>
</dbReference>
<proteinExistence type="inferred from homology"/>
<evidence type="ECO:0000256" key="2">
    <source>
        <dbReference type="ARBA" id="ARBA00004889"/>
    </source>
</evidence>
<dbReference type="InterPro" id="IPR004467">
    <property type="entry name" value="Or_phspho_trans_dom"/>
</dbReference>
<dbReference type="InterPro" id="IPR029057">
    <property type="entry name" value="PRTase-like"/>
</dbReference>
<evidence type="ECO:0000256" key="13">
    <source>
        <dbReference type="ARBA" id="ARBA00023268"/>
    </source>
</evidence>
<evidence type="ECO:0000256" key="1">
    <source>
        <dbReference type="ARBA" id="ARBA00004861"/>
    </source>
</evidence>
<dbReference type="FunFam" id="3.40.50.2020:FF:000025">
    <property type="entry name" value="Uridine monophosphate synthetase"/>
    <property type="match status" value="1"/>
</dbReference>
<dbReference type="FunCoup" id="A0A3Q0KFS1">
    <property type="interactions" value="2351"/>
</dbReference>
<sequence length="463" mass="51624">MERSRIALTFYDMGVVKFGKYQLKSGIISPIYIDLRILISSPKFMDEIAQSLIALLPNNGIDLICGVPYAALPIAACISVHKNIPMVMCRKEAKSYGTKQIIEGIWKNGQNCVIIEDVITSGSSVCSVAQLLRQSGIYTEHAIIIIDREQGGPAYLKDQNIRITSLFTLTELLEILHQENRITKEQFDETILFLHSSPKPEVPSELKFTCSQLDRLNQIIQSKQSRLCVAMDILDPIKLLQLTDEIGSEVCAIKLHLDILLSNTNPEMIIQGLCNLSVKHGFLIIEDRKLADIGQTVYNQLLHGVYRIAEWCDMITVHCLPGPGLFDAFRKVNKKLLENGKQHQIAALVVAEMSCQGALTTDSYQNQCISLIKTNTDIIGGFVAQHPISGINICSSNISYWVPGVKLVNFNDDLGQHYNTPEQVKKRFTTTSSSSIVMIVGRGITESENIRQEATNYRLASIQ</sequence>
<dbReference type="PANTHER" id="PTHR19278:SF9">
    <property type="entry name" value="URIDINE 5'-MONOPHOSPHATE SYNTHASE"/>
    <property type="match status" value="1"/>
</dbReference>
<dbReference type="NCBIfam" id="TIGR00336">
    <property type="entry name" value="pyrE"/>
    <property type="match status" value="1"/>
</dbReference>
<keyword evidence="8" id="KW-0328">Glycosyltransferase</keyword>
<dbReference type="STRING" id="6183.A0A3Q0KFS1"/>
<dbReference type="Gene3D" id="3.40.50.2020">
    <property type="match status" value="1"/>
</dbReference>
<dbReference type="Pfam" id="PF00215">
    <property type="entry name" value="OMPdecase"/>
    <property type="match status" value="1"/>
</dbReference>
<name>A0A3Q0KFS1_SCHMA</name>
<dbReference type="Proteomes" id="UP000008854">
    <property type="component" value="Unassembled WGS sequence"/>
</dbReference>
<comment type="similarity">
    <text evidence="3">In the N-terminal section; belongs to the purine/pyrimidine phosphoribosyltransferase family.</text>
</comment>
<dbReference type="GO" id="GO:0004590">
    <property type="term" value="F:orotidine-5'-phosphate decarboxylase activity"/>
    <property type="evidence" value="ECO:0007669"/>
    <property type="project" value="UniProtKB-EC"/>
</dbReference>
<evidence type="ECO:0000256" key="10">
    <source>
        <dbReference type="ARBA" id="ARBA00022793"/>
    </source>
</evidence>
<feature type="active site" description="For OMPdecase activity" evidence="14">
    <location>
        <position position="287"/>
    </location>
</feature>
<keyword evidence="13" id="KW-0511">Multifunctional enzyme</keyword>
<dbReference type="NCBIfam" id="TIGR01740">
    <property type="entry name" value="pyrF"/>
    <property type="match status" value="1"/>
</dbReference>
<evidence type="ECO:0000256" key="11">
    <source>
        <dbReference type="ARBA" id="ARBA00022975"/>
    </source>
</evidence>
<dbReference type="UniPathway" id="UPA00070">
    <property type="reaction ID" value="UER00119"/>
</dbReference>
<evidence type="ECO:0000256" key="4">
    <source>
        <dbReference type="ARBA" id="ARBA00009769"/>
    </source>
</evidence>
<evidence type="ECO:0000256" key="12">
    <source>
        <dbReference type="ARBA" id="ARBA00023239"/>
    </source>
</evidence>
<dbReference type="InterPro" id="IPR014732">
    <property type="entry name" value="OMPdecase"/>
</dbReference>
<evidence type="ECO:0000256" key="3">
    <source>
        <dbReference type="ARBA" id="ARBA00006221"/>
    </source>
</evidence>
<dbReference type="InterPro" id="IPR000836">
    <property type="entry name" value="PRTase_dom"/>
</dbReference>
<dbReference type="SUPFAM" id="SSF53271">
    <property type="entry name" value="PRTase-like"/>
    <property type="match status" value="1"/>
</dbReference>
<feature type="active site" description="For OMPdecase activity" evidence="14">
    <location>
        <position position="289"/>
    </location>
</feature>
<dbReference type="GO" id="GO:0044205">
    <property type="term" value="P:'de novo' UMP biosynthetic process"/>
    <property type="evidence" value="ECO:0007669"/>
    <property type="project" value="UniProtKB-UniPathway"/>
</dbReference>
<dbReference type="InterPro" id="IPR001754">
    <property type="entry name" value="OMPdeCOase_dom"/>
</dbReference>
<evidence type="ECO:0000256" key="5">
    <source>
        <dbReference type="ARBA" id="ARBA00011971"/>
    </source>
</evidence>
<feature type="domain" description="Orotidine 5'-phosphate decarboxylase" evidence="16">
    <location>
        <begin position="226"/>
        <end position="457"/>
    </location>
</feature>
<dbReference type="WBParaSite" id="Smp_050540.1">
    <property type="protein sequence ID" value="Smp_050540.1"/>
    <property type="gene ID" value="Smp_050540"/>
</dbReference>
<dbReference type="InterPro" id="IPR018089">
    <property type="entry name" value="OMPdecase_AS"/>
</dbReference>
<dbReference type="AlphaFoldDB" id="A0A3Q0KFS1"/>
<dbReference type="PROSITE" id="PS00156">
    <property type="entry name" value="OMPDECASE"/>
    <property type="match status" value="1"/>
</dbReference>
<dbReference type="EC" id="2.4.2.10" evidence="5"/>
<dbReference type="InParanoid" id="A0A3Q0KFS1"/>
<dbReference type="GO" id="GO:0004588">
    <property type="term" value="F:orotate phosphoribosyltransferase activity"/>
    <property type="evidence" value="ECO:0007669"/>
    <property type="project" value="UniProtKB-EC"/>
</dbReference>
<dbReference type="Gene3D" id="3.20.20.70">
    <property type="entry name" value="Aldolase class I"/>
    <property type="match status" value="1"/>
</dbReference>
<evidence type="ECO:0000256" key="15">
    <source>
        <dbReference type="PIRSR" id="PIRSR614732-2"/>
    </source>
</evidence>
<comment type="pathway">
    <text evidence="2">Pyrimidine metabolism; UMP biosynthesis via de novo pathway; UMP from orotate: step 1/2.</text>
</comment>
<dbReference type="InterPro" id="IPR023031">
    <property type="entry name" value="OPRT"/>
</dbReference>
<feature type="binding site" evidence="15">
    <location>
        <position position="232"/>
    </location>
    <ligand>
        <name>substrate</name>
    </ligand>
</feature>
<organism evidence="17 18">
    <name type="scientific">Schistosoma mansoni</name>
    <name type="common">Blood fluke</name>
    <dbReference type="NCBI Taxonomy" id="6183"/>
    <lineage>
        <taxon>Eukaryota</taxon>
        <taxon>Metazoa</taxon>
        <taxon>Spiralia</taxon>
        <taxon>Lophotrochozoa</taxon>
        <taxon>Platyhelminthes</taxon>
        <taxon>Trematoda</taxon>
        <taxon>Digenea</taxon>
        <taxon>Strigeidida</taxon>
        <taxon>Schistosomatoidea</taxon>
        <taxon>Schistosomatidae</taxon>
        <taxon>Schistosoma</taxon>
    </lineage>
</organism>
<dbReference type="ExpressionAtlas" id="A0A3Q0KFS1">
    <property type="expression patterns" value="baseline"/>
</dbReference>
<evidence type="ECO:0000256" key="6">
    <source>
        <dbReference type="ARBA" id="ARBA00012321"/>
    </source>
</evidence>
<comment type="pathway">
    <text evidence="1">Pyrimidine metabolism; UMP biosynthesis via de novo pathway; UMP from orotate: step 2/2.</text>
</comment>
<keyword evidence="9" id="KW-0808">Transferase</keyword>